<dbReference type="SFLD" id="SFLDS00001">
    <property type="entry name" value="Enolase"/>
    <property type="match status" value="1"/>
</dbReference>
<dbReference type="SMART" id="SM00922">
    <property type="entry name" value="MR_MLE"/>
    <property type="match status" value="1"/>
</dbReference>
<dbReference type="Gene3D" id="3.20.20.120">
    <property type="entry name" value="Enolase-like C-terminal domain"/>
    <property type="match status" value="1"/>
</dbReference>
<dbReference type="Pfam" id="PF02746">
    <property type="entry name" value="MR_MLE_N"/>
    <property type="match status" value="1"/>
</dbReference>
<dbReference type="SFLD" id="SFLDG00180">
    <property type="entry name" value="muconate_cycloisomerase"/>
    <property type="match status" value="1"/>
</dbReference>
<accession>A0ABV2ULG7</accession>
<evidence type="ECO:0000256" key="4">
    <source>
        <dbReference type="ARBA" id="ARBA00022797"/>
    </source>
</evidence>
<dbReference type="InterPro" id="IPR013341">
    <property type="entry name" value="Mandelate_racemase_N_dom"/>
</dbReference>
<dbReference type="SUPFAM" id="SSF54826">
    <property type="entry name" value="Enolase N-terminal domain-like"/>
    <property type="match status" value="1"/>
</dbReference>
<evidence type="ECO:0000256" key="3">
    <source>
        <dbReference type="ARBA" id="ARBA00022723"/>
    </source>
</evidence>
<dbReference type="InterPro" id="IPR013342">
    <property type="entry name" value="Mandelate_racemase_C"/>
</dbReference>
<evidence type="ECO:0000256" key="1">
    <source>
        <dbReference type="ARBA" id="ARBA00001936"/>
    </source>
</evidence>
<evidence type="ECO:0000256" key="5">
    <source>
        <dbReference type="ARBA" id="ARBA00023211"/>
    </source>
</evidence>
<dbReference type="NCBIfam" id="TIGR02534">
    <property type="entry name" value="mucon_cyclo"/>
    <property type="match status" value="1"/>
</dbReference>
<dbReference type="Proteomes" id="UP001550044">
    <property type="component" value="Unassembled WGS sequence"/>
</dbReference>
<dbReference type="SUPFAM" id="SSF51604">
    <property type="entry name" value="Enolase C-terminal domain-like"/>
    <property type="match status" value="1"/>
</dbReference>
<dbReference type="InterPro" id="IPR018110">
    <property type="entry name" value="Mandel_Rmase/mucon_lact_enz_CS"/>
</dbReference>
<gene>
    <name evidence="8" type="ORF">ABZV61_39585</name>
</gene>
<protein>
    <submittedName>
        <fullName evidence="8">Muconate/chloromuconate family cycloisomerase</fullName>
    </submittedName>
</protein>
<dbReference type="SFLD" id="SFLDG01258">
    <property type="entry name" value="(chloro)muconate_cycloisomeras"/>
    <property type="match status" value="1"/>
</dbReference>
<keyword evidence="3" id="KW-0479">Metal-binding</keyword>
<feature type="domain" description="Mandelate racemase/muconate lactonizing enzyme C-terminal" evidence="7">
    <location>
        <begin position="147"/>
        <end position="244"/>
    </location>
</feature>
<name>A0ABV2ULG7_9ACTN</name>
<dbReference type="PANTHER" id="PTHR48080">
    <property type="entry name" value="D-GALACTONATE DEHYDRATASE-RELATED"/>
    <property type="match status" value="1"/>
</dbReference>
<dbReference type="InterPro" id="IPR029065">
    <property type="entry name" value="Enolase_C-like"/>
</dbReference>
<proteinExistence type="inferred from homology"/>
<comment type="similarity">
    <text evidence="2">Belongs to the mandelate racemase/muconate lactonizing enzyme family.</text>
</comment>
<keyword evidence="4" id="KW-0058">Aromatic hydrocarbons catabolism</keyword>
<organism evidence="8 9">
    <name type="scientific">Streptomyces sp. 900116325</name>
    <dbReference type="NCBI Taxonomy" id="3154295"/>
    <lineage>
        <taxon>Bacteria</taxon>
        <taxon>Bacillati</taxon>
        <taxon>Actinomycetota</taxon>
        <taxon>Actinomycetes</taxon>
        <taxon>Kitasatosporales</taxon>
        <taxon>Streptomycetaceae</taxon>
        <taxon>Streptomyces</taxon>
    </lineage>
</organism>
<evidence type="ECO:0000256" key="6">
    <source>
        <dbReference type="ARBA" id="ARBA00023235"/>
    </source>
</evidence>
<keyword evidence="9" id="KW-1185">Reference proteome</keyword>
<dbReference type="PROSITE" id="PS00908">
    <property type="entry name" value="MR_MLE_1"/>
    <property type="match status" value="1"/>
</dbReference>
<reference evidence="8 9" key="1">
    <citation type="submission" date="2024-06" db="EMBL/GenBank/DDBJ databases">
        <title>The Natural Products Discovery Center: Release of the First 8490 Sequenced Strains for Exploring Actinobacteria Biosynthetic Diversity.</title>
        <authorList>
            <person name="Kalkreuter E."/>
            <person name="Kautsar S.A."/>
            <person name="Yang D."/>
            <person name="Bader C.D."/>
            <person name="Teijaro C.N."/>
            <person name="Fluegel L."/>
            <person name="Davis C.M."/>
            <person name="Simpson J.R."/>
            <person name="Lauterbach L."/>
            <person name="Steele A.D."/>
            <person name="Gui C."/>
            <person name="Meng S."/>
            <person name="Li G."/>
            <person name="Viehrig K."/>
            <person name="Ye F."/>
            <person name="Su P."/>
            <person name="Kiefer A.F."/>
            <person name="Nichols A."/>
            <person name="Cepeda A.J."/>
            <person name="Yan W."/>
            <person name="Fan B."/>
            <person name="Jiang Y."/>
            <person name="Adhikari A."/>
            <person name="Zheng C.-J."/>
            <person name="Schuster L."/>
            <person name="Cowan T.M."/>
            <person name="Smanski M.J."/>
            <person name="Chevrette M.G."/>
            <person name="De Carvalho L.P.S."/>
            <person name="Shen B."/>
        </authorList>
    </citation>
    <scope>NUCLEOTIDE SEQUENCE [LARGE SCALE GENOMIC DNA]</scope>
    <source>
        <strain evidence="8 9">NPDC005137</strain>
    </source>
</reference>
<comment type="cofactor">
    <cofactor evidence="1">
        <name>Mn(2+)</name>
        <dbReference type="ChEBI" id="CHEBI:29035"/>
    </cofactor>
</comment>
<dbReference type="PANTHER" id="PTHR48080:SF3">
    <property type="entry name" value="ENOLASE SUPERFAMILY MEMBER DDB_G0284701"/>
    <property type="match status" value="1"/>
</dbReference>
<evidence type="ECO:0000313" key="8">
    <source>
        <dbReference type="EMBL" id="MET8438697.1"/>
    </source>
</evidence>
<dbReference type="InterPro" id="IPR029017">
    <property type="entry name" value="Enolase-like_N"/>
</dbReference>
<dbReference type="InterPro" id="IPR013370">
    <property type="entry name" value="Chloromuconate_cycloisomerase"/>
</dbReference>
<sequence length="379" mass="40473">MSTLRITKLRTTIVDLPTSRPHRFVNHEIYYQSYLLVEVHTDAGVIGIGEGVTPGGPWWSGESIEGQQQLIEVYLAPVLVGMDCLALPLIRSAMDRVSHGNEFAKAAVEMALLDATGRVLGVPVHRLLGGAARTRIPVRWALSGSGEQEVADEAIERLGQGHPALKLKLGALPPDEDLKRAARLIAKIGTEHDYLVDPNGSWDYRTAVSCVQRLEAMGVSVVEQPIDRRDVAGMASLVERTGSLRIMADESVCRAVDAMSAVTARSCDSVSVKIGKAGGLRAAVEVATIASHGGLRCYGGTAIETSIGTAAAAHVFASVPELDMGCELIGPLLLRADLTVAPVRYENGHLVVPEGPGLGVELDRDKVDKYRRHQTASDG</sequence>
<evidence type="ECO:0000259" key="7">
    <source>
        <dbReference type="SMART" id="SM00922"/>
    </source>
</evidence>
<keyword evidence="5" id="KW-0464">Manganese</keyword>
<dbReference type="InterPro" id="IPR036849">
    <property type="entry name" value="Enolase-like_C_sf"/>
</dbReference>
<dbReference type="EMBL" id="JBEXIP010000067">
    <property type="protein sequence ID" value="MET8438697.1"/>
    <property type="molecule type" value="Genomic_DNA"/>
</dbReference>
<dbReference type="Pfam" id="PF13378">
    <property type="entry name" value="MR_MLE_C"/>
    <property type="match status" value="1"/>
</dbReference>
<keyword evidence="6" id="KW-0413">Isomerase</keyword>
<dbReference type="InterPro" id="IPR034593">
    <property type="entry name" value="DgoD-like"/>
</dbReference>
<evidence type="ECO:0000256" key="2">
    <source>
        <dbReference type="ARBA" id="ARBA00008031"/>
    </source>
</evidence>
<dbReference type="RefSeq" id="WP_356713120.1">
    <property type="nucleotide sequence ID" value="NZ_JBEXIP010000067.1"/>
</dbReference>
<evidence type="ECO:0000313" key="9">
    <source>
        <dbReference type="Proteomes" id="UP001550044"/>
    </source>
</evidence>
<dbReference type="Gene3D" id="3.30.390.10">
    <property type="entry name" value="Enolase-like, N-terminal domain"/>
    <property type="match status" value="1"/>
</dbReference>
<comment type="caution">
    <text evidence="8">The sequence shown here is derived from an EMBL/GenBank/DDBJ whole genome shotgun (WGS) entry which is preliminary data.</text>
</comment>